<dbReference type="AlphaFoldDB" id="A0A1H5YCB3"/>
<dbReference type="Proteomes" id="UP000236728">
    <property type="component" value="Unassembled WGS sequence"/>
</dbReference>
<name>A0A1H5YCB3_9BACT</name>
<accession>A0A1H5YCB3</accession>
<evidence type="ECO:0000313" key="2">
    <source>
        <dbReference type="Proteomes" id="UP000236728"/>
    </source>
</evidence>
<dbReference type="EMBL" id="FNVA01000003">
    <property type="protein sequence ID" value="SEG21375.1"/>
    <property type="molecule type" value="Genomic_DNA"/>
</dbReference>
<organism evidence="1 2">
    <name type="scientific">Bryocella elongata</name>
    <dbReference type="NCBI Taxonomy" id="863522"/>
    <lineage>
        <taxon>Bacteria</taxon>
        <taxon>Pseudomonadati</taxon>
        <taxon>Acidobacteriota</taxon>
        <taxon>Terriglobia</taxon>
        <taxon>Terriglobales</taxon>
        <taxon>Acidobacteriaceae</taxon>
        <taxon>Bryocella</taxon>
    </lineage>
</organism>
<sequence length="154" mass="16969">MLVTAVDLSPEIRAESEELVVKKFAMKSALFAVIPAVALSLGVTRAHAAPAPHALYAEGAGQDRPWDAPPAEFDDMNRRAFHDGIDAAQSDFLSGRRMEPGGSPAFKHPPVPKELRDAYRAAFARGYEAARLRSVYMKEHPGSGWDHDHAHWRQ</sequence>
<keyword evidence="2" id="KW-1185">Reference proteome</keyword>
<gene>
    <name evidence="1" type="ORF">SAMN05421819_2226</name>
</gene>
<proteinExistence type="predicted"/>
<evidence type="ECO:0000313" key="1">
    <source>
        <dbReference type="EMBL" id="SEG21375.1"/>
    </source>
</evidence>
<protein>
    <submittedName>
        <fullName evidence="1">Uncharacterized protein</fullName>
    </submittedName>
</protein>
<reference evidence="1 2" key="1">
    <citation type="submission" date="2016-10" db="EMBL/GenBank/DDBJ databases">
        <authorList>
            <person name="de Groot N.N."/>
        </authorList>
    </citation>
    <scope>NUCLEOTIDE SEQUENCE [LARGE SCALE GENOMIC DNA]</scope>
    <source>
        <strain evidence="1 2">DSM 22489</strain>
    </source>
</reference>